<dbReference type="EMBL" id="AFYH01125292">
    <property type="status" value="NOT_ANNOTATED_CDS"/>
    <property type="molecule type" value="Genomic_DNA"/>
</dbReference>
<proteinExistence type="inferred from homology"/>
<dbReference type="eggNOG" id="KOG2919">
    <property type="taxonomic scope" value="Eukaryota"/>
</dbReference>
<dbReference type="EMBL" id="AFYH01125290">
    <property type="status" value="NOT_ANNOTATED_CDS"/>
    <property type="molecule type" value="Genomic_DNA"/>
</dbReference>
<dbReference type="GO" id="GO:0015030">
    <property type="term" value="C:Cajal body"/>
    <property type="evidence" value="ECO:0007669"/>
    <property type="project" value="UniProtKB-SubCell"/>
</dbReference>
<dbReference type="InterPro" id="IPR051150">
    <property type="entry name" value="SWT21/TCAB1_mRNA_Telomere"/>
</dbReference>
<evidence type="ECO:0000256" key="1">
    <source>
        <dbReference type="ARBA" id="ARBA00004408"/>
    </source>
</evidence>
<organism evidence="7 8">
    <name type="scientific">Latimeria chalumnae</name>
    <name type="common">Coelacanth</name>
    <dbReference type="NCBI Taxonomy" id="7897"/>
    <lineage>
        <taxon>Eukaryota</taxon>
        <taxon>Metazoa</taxon>
        <taxon>Chordata</taxon>
        <taxon>Craniata</taxon>
        <taxon>Vertebrata</taxon>
        <taxon>Euteleostomi</taxon>
        <taxon>Coelacanthiformes</taxon>
        <taxon>Coelacanthidae</taxon>
        <taxon>Latimeria</taxon>
    </lineage>
</organism>
<dbReference type="InParanoid" id="H2ZYB4"/>
<dbReference type="EMBL" id="AFYH01125293">
    <property type="status" value="NOT_ANNOTATED_CDS"/>
    <property type="molecule type" value="Genomic_DNA"/>
</dbReference>
<keyword evidence="8" id="KW-1185">Reference proteome</keyword>
<reference evidence="8" key="1">
    <citation type="submission" date="2011-08" db="EMBL/GenBank/DDBJ databases">
        <title>The draft genome of Latimeria chalumnae.</title>
        <authorList>
            <person name="Di Palma F."/>
            <person name="Alfoldi J."/>
            <person name="Johnson J."/>
            <person name="Berlin A."/>
            <person name="Gnerre S."/>
            <person name="Jaffe D."/>
            <person name="MacCallum I."/>
            <person name="Young S."/>
            <person name="Walker B.J."/>
            <person name="Lander E."/>
            <person name="Lindblad-Toh K."/>
        </authorList>
    </citation>
    <scope>NUCLEOTIDE SEQUENCE [LARGE SCALE GENOMIC DNA]</scope>
    <source>
        <strain evidence="8">Wild caught</strain>
    </source>
</reference>
<dbReference type="AlphaFoldDB" id="H2ZYB4"/>
<comment type="similarity">
    <text evidence="2">Belongs to the TCAB1 family.</text>
</comment>
<evidence type="ECO:0000256" key="6">
    <source>
        <dbReference type="SAM" id="MobiDB-lite"/>
    </source>
</evidence>
<evidence type="ECO:0000313" key="8">
    <source>
        <dbReference type="Proteomes" id="UP000008672"/>
    </source>
</evidence>
<comment type="subcellular location">
    <subcellularLocation>
        <location evidence="1">Nucleus</location>
        <location evidence="1">Cajal body</location>
    </subcellularLocation>
</comment>
<dbReference type="InterPro" id="IPR001680">
    <property type="entry name" value="WD40_rpt"/>
</dbReference>
<evidence type="ECO:0000313" key="7">
    <source>
        <dbReference type="Ensembl" id="ENSLACP00000002385.1"/>
    </source>
</evidence>
<dbReference type="STRING" id="7897.ENSLACP00000002385"/>
<dbReference type="InterPro" id="IPR036322">
    <property type="entry name" value="WD40_repeat_dom_sf"/>
</dbReference>
<dbReference type="Gene3D" id="2.130.10.10">
    <property type="entry name" value="YVTN repeat-like/Quinoprotein amine dehydrogenase"/>
    <property type="match status" value="1"/>
</dbReference>
<dbReference type="GeneTree" id="ENSGT00390000010169"/>
<dbReference type="EMBL" id="AFYH01125288">
    <property type="status" value="NOT_ANNOTATED_CDS"/>
    <property type="molecule type" value="Genomic_DNA"/>
</dbReference>
<comment type="subunit">
    <text evidence="5">Component of the telomerase holoenzyme complex composed of one molecule of TERT, one molecule of WRAP53/TCAB1, two molecules of H/ACA ribonucleoprotein complex subunits DKC1, NOP10, NHP2 and GAR1, and a telomerase RNA template component (TERC). The telomerase holoenzyme complex is associated with TEP1, SMG6/EST1A and POT1. Interacts with the chaperonin-containing T-complex (TRiC) complex; which mediates the folding of WRAP53/TCAB1. Interacts with COIL. Interacts with SMN1. Interacts with RNF8. Interacts with histone H2AX.</text>
</comment>
<reference evidence="7" key="2">
    <citation type="submission" date="2025-08" db="UniProtKB">
        <authorList>
            <consortium name="Ensembl"/>
        </authorList>
    </citation>
    <scope>IDENTIFICATION</scope>
</reference>
<feature type="region of interest" description="Disordered" evidence="6">
    <location>
        <begin position="72"/>
        <end position="131"/>
    </location>
</feature>
<dbReference type="Ensembl" id="ENSLACT00000002405.1">
    <property type="protein sequence ID" value="ENSLACP00000002385.1"/>
    <property type="gene ID" value="ENSLACG00000002132.1"/>
</dbReference>
<dbReference type="EMBL" id="AFYH01125291">
    <property type="status" value="NOT_ANNOTATED_CDS"/>
    <property type="molecule type" value="Genomic_DNA"/>
</dbReference>
<dbReference type="Bgee" id="ENSLACG00000002132">
    <property type="expression patterns" value="Expressed in post-anal tail muscle and 6 other cell types or tissues"/>
</dbReference>
<accession>H2ZYB4</accession>
<dbReference type="SMART" id="SM00320">
    <property type="entry name" value="WD40"/>
    <property type="match status" value="3"/>
</dbReference>
<feature type="region of interest" description="Disordered" evidence="6">
    <location>
        <begin position="1"/>
        <end position="55"/>
    </location>
</feature>
<sequence>MDSEPPGDSGTHPAEESEERETLPTENGGGDITERKEDTVDPEEPVAKAPRLENGGSFSAAAFAGAETLAPEAPSFDVGGSTEAGGAVSPSVRPAVAEGEAPREGFPLEGTCEELGESGGPERERSDAEEQYVEEGGQYFNIGYDFTRVPQMLTGAWVEYTNTQENFLKGCKWAPDGTCLMTNSADNVLRVYNLPSELYSEDRDVLAEMRPVLRMAEGDTLYDYCWYPRMSSMNPETCFIASSSRDNPVHIWDAFYGDLRGTFRPYNHLDELTAAHSLSFTPDGSQLFCGFDKMVRVFDTSRPGRECEQRPTVGKQRGGGVSLFLTIFMYLNNFRNYYCKCSSSTSSLSFLYASPFGHRLYLCYTCLYNSATRLIFQNNKICLFFGGLKDPEILCWDLRRPGKVLFSMLRTVTTNQRMYFDME</sequence>
<reference evidence="7" key="3">
    <citation type="submission" date="2025-09" db="UniProtKB">
        <authorList>
            <consortium name="Ensembl"/>
        </authorList>
    </citation>
    <scope>IDENTIFICATION</scope>
</reference>
<dbReference type="Pfam" id="PF00400">
    <property type="entry name" value="WD40"/>
    <property type="match status" value="2"/>
</dbReference>
<dbReference type="GO" id="GO:0030576">
    <property type="term" value="P:Cajal body organization"/>
    <property type="evidence" value="ECO:0007669"/>
    <property type="project" value="TreeGrafter"/>
</dbReference>
<dbReference type="GO" id="GO:0003723">
    <property type="term" value="F:RNA binding"/>
    <property type="evidence" value="ECO:0007669"/>
    <property type="project" value="TreeGrafter"/>
</dbReference>
<name>H2ZYB4_LATCH</name>
<protein>
    <recommendedName>
        <fullName evidence="3">Telomerase Cajal body protein 1</fullName>
    </recommendedName>
    <alternativeName>
        <fullName evidence="4">WD repeat-containing protein 79</fullName>
    </alternativeName>
</protein>
<dbReference type="PANTHER" id="PTHR13211:SF0">
    <property type="entry name" value="TELOMERASE CAJAL BODY PROTEIN 1"/>
    <property type="match status" value="1"/>
</dbReference>
<evidence type="ECO:0000256" key="3">
    <source>
        <dbReference type="ARBA" id="ARBA00040657"/>
    </source>
</evidence>
<dbReference type="InterPro" id="IPR015943">
    <property type="entry name" value="WD40/YVTN_repeat-like_dom_sf"/>
</dbReference>
<dbReference type="Proteomes" id="UP000008672">
    <property type="component" value="Unassembled WGS sequence"/>
</dbReference>
<dbReference type="EMBL" id="AFYH01125294">
    <property type="status" value="NOT_ANNOTATED_CDS"/>
    <property type="molecule type" value="Genomic_DNA"/>
</dbReference>
<dbReference type="SUPFAM" id="SSF50978">
    <property type="entry name" value="WD40 repeat-like"/>
    <property type="match status" value="1"/>
</dbReference>
<evidence type="ECO:0000256" key="5">
    <source>
        <dbReference type="ARBA" id="ARBA00046543"/>
    </source>
</evidence>
<dbReference type="PANTHER" id="PTHR13211">
    <property type="entry name" value="TELOMERASE CAJAL BODY PROTEIN 1"/>
    <property type="match status" value="1"/>
</dbReference>
<dbReference type="EMBL" id="AFYH01125289">
    <property type="status" value="NOT_ANNOTATED_CDS"/>
    <property type="molecule type" value="Genomic_DNA"/>
</dbReference>
<dbReference type="FunCoup" id="H2ZYB4">
    <property type="interactions" value="3137"/>
</dbReference>
<evidence type="ECO:0000256" key="2">
    <source>
        <dbReference type="ARBA" id="ARBA00038279"/>
    </source>
</evidence>
<evidence type="ECO:0000256" key="4">
    <source>
        <dbReference type="ARBA" id="ARBA00041558"/>
    </source>
</evidence>